<evidence type="ECO:0000313" key="5">
    <source>
        <dbReference type="Proteomes" id="UP000321569"/>
    </source>
</evidence>
<evidence type="ECO:0000256" key="1">
    <source>
        <dbReference type="ARBA" id="ARBA00009981"/>
    </source>
</evidence>
<evidence type="ECO:0000313" key="4">
    <source>
        <dbReference type="EMBL" id="GEP72346.1"/>
    </source>
</evidence>
<dbReference type="RefSeq" id="WP_054747027.1">
    <property type="nucleotide sequence ID" value="NZ_BKAM01000015.1"/>
</dbReference>
<dbReference type="STRING" id="1423795.FD12_GL001187"/>
<dbReference type="SUPFAM" id="SSF143120">
    <property type="entry name" value="YefM-like"/>
    <property type="match status" value="1"/>
</dbReference>
<dbReference type="Proteomes" id="UP000321569">
    <property type="component" value="Unassembled WGS sequence"/>
</dbReference>
<dbReference type="InterPro" id="IPR036165">
    <property type="entry name" value="YefM-like_sf"/>
</dbReference>
<protein>
    <recommendedName>
        <fullName evidence="2">Antitoxin</fullName>
    </recommendedName>
</protein>
<evidence type="ECO:0000256" key="2">
    <source>
        <dbReference type="RuleBase" id="RU362080"/>
    </source>
</evidence>
<dbReference type="InterPro" id="IPR006442">
    <property type="entry name" value="Antitoxin_Phd/YefM"/>
</dbReference>
<gene>
    <name evidence="4" type="ORF">LRA02_12140</name>
</gene>
<dbReference type="EMBL" id="BKAM01000015">
    <property type="protein sequence ID" value="GEP72346.1"/>
    <property type="molecule type" value="Genomic_DNA"/>
</dbReference>
<comment type="caution">
    <text evidence="4">The sequence shown here is derived from an EMBL/GenBank/DDBJ whole genome shotgun (WGS) entry which is preliminary data.</text>
</comment>
<sequence>MENYTPTSARKNFYKILKDVNIQRKPVTVTPANGNEDEAAVVVSKRDWESMAETIYLENTGELPKARERSTDDSGTTNIDDIDWDKL</sequence>
<feature type="region of interest" description="Disordered" evidence="3">
    <location>
        <begin position="59"/>
        <end position="87"/>
    </location>
</feature>
<organism evidence="4 5">
    <name type="scientific">Lentilactobacillus rapi</name>
    <dbReference type="NCBI Taxonomy" id="481723"/>
    <lineage>
        <taxon>Bacteria</taxon>
        <taxon>Bacillati</taxon>
        <taxon>Bacillota</taxon>
        <taxon>Bacilli</taxon>
        <taxon>Lactobacillales</taxon>
        <taxon>Lactobacillaceae</taxon>
        <taxon>Lentilactobacillus</taxon>
    </lineage>
</organism>
<proteinExistence type="inferred from homology"/>
<name>A0A512PMC3_9LACO</name>
<reference evidence="4 5" key="1">
    <citation type="submission" date="2019-07" db="EMBL/GenBank/DDBJ databases">
        <title>Whole genome shotgun sequence of Lactobacillus rapi NBRC 109618.</title>
        <authorList>
            <person name="Hosoyama A."/>
            <person name="Uohara A."/>
            <person name="Ohji S."/>
            <person name="Ichikawa N."/>
        </authorList>
    </citation>
    <scope>NUCLEOTIDE SEQUENCE [LARGE SCALE GENOMIC DNA]</scope>
    <source>
        <strain evidence="4 5">NBRC 109618</strain>
    </source>
</reference>
<dbReference type="OrthoDB" id="2427986at2"/>
<evidence type="ECO:0000256" key="3">
    <source>
        <dbReference type="SAM" id="MobiDB-lite"/>
    </source>
</evidence>
<dbReference type="Gene3D" id="3.40.1620.10">
    <property type="entry name" value="YefM-like domain"/>
    <property type="match status" value="1"/>
</dbReference>
<accession>A0A512PMC3</accession>
<dbReference type="Pfam" id="PF02604">
    <property type="entry name" value="PhdYeFM_antitox"/>
    <property type="match status" value="1"/>
</dbReference>
<comment type="similarity">
    <text evidence="1 2">Belongs to the phD/YefM antitoxin family.</text>
</comment>
<comment type="function">
    <text evidence="2">Antitoxin component of a type II toxin-antitoxin (TA) system.</text>
</comment>
<dbReference type="AlphaFoldDB" id="A0A512PMC3"/>
<dbReference type="NCBIfam" id="TIGR01552">
    <property type="entry name" value="phd_fam"/>
    <property type="match status" value="1"/>
</dbReference>